<sequence length="70" mass="7016">MSDCRLERGAGSAPIDLDTPLRCGNCGGGIPASSALTFEGADYLRHFCGESCLSDWCSGLSGAAGSGESA</sequence>
<evidence type="ECO:0000313" key="2">
    <source>
        <dbReference type="EMBL" id="MBB5272892.1"/>
    </source>
</evidence>
<organism evidence="2 3">
    <name type="scientific">Quisquiliibacterium transsilvanicum</name>
    <dbReference type="NCBI Taxonomy" id="1549638"/>
    <lineage>
        <taxon>Bacteria</taxon>
        <taxon>Pseudomonadati</taxon>
        <taxon>Pseudomonadota</taxon>
        <taxon>Betaproteobacteria</taxon>
        <taxon>Burkholderiales</taxon>
        <taxon>Burkholderiaceae</taxon>
        <taxon>Quisquiliibacterium</taxon>
    </lineage>
</organism>
<accession>A0A7W8M9R6</accession>
<dbReference type="InterPro" id="IPR011017">
    <property type="entry name" value="TRASH_dom"/>
</dbReference>
<evidence type="ECO:0000313" key="3">
    <source>
        <dbReference type="Proteomes" id="UP000532440"/>
    </source>
</evidence>
<dbReference type="AlphaFoldDB" id="A0A7W8M9R6"/>
<protein>
    <recommendedName>
        <fullName evidence="1">TRASH domain-containing protein</fullName>
    </recommendedName>
</protein>
<dbReference type="Proteomes" id="UP000532440">
    <property type="component" value="Unassembled WGS sequence"/>
</dbReference>
<name>A0A7W8M9R6_9BURK</name>
<evidence type="ECO:0000259" key="1">
    <source>
        <dbReference type="SMART" id="SM00746"/>
    </source>
</evidence>
<dbReference type="Pfam" id="PF11809">
    <property type="entry name" value="DUF3330"/>
    <property type="match status" value="1"/>
</dbReference>
<reference evidence="2 3" key="1">
    <citation type="submission" date="2020-08" db="EMBL/GenBank/DDBJ databases">
        <title>Genomic Encyclopedia of Type Strains, Phase IV (KMG-IV): sequencing the most valuable type-strain genomes for metagenomic binning, comparative biology and taxonomic classification.</title>
        <authorList>
            <person name="Goeker M."/>
        </authorList>
    </citation>
    <scope>NUCLEOTIDE SEQUENCE [LARGE SCALE GENOMIC DNA]</scope>
    <source>
        <strain evidence="2 3">DSM 29781</strain>
    </source>
</reference>
<dbReference type="SMART" id="SM00746">
    <property type="entry name" value="TRASH"/>
    <property type="match status" value="1"/>
</dbReference>
<keyword evidence="3" id="KW-1185">Reference proteome</keyword>
<gene>
    <name evidence="2" type="ORF">HNQ70_002915</name>
</gene>
<dbReference type="EMBL" id="JACHGB010000005">
    <property type="protein sequence ID" value="MBB5272892.1"/>
    <property type="molecule type" value="Genomic_DNA"/>
</dbReference>
<comment type="caution">
    <text evidence="2">The sequence shown here is derived from an EMBL/GenBank/DDBJ whole genome shotgun (WGS) entry which is preliminary data.</text>
</comment>
<dbReference type="RefSeq" id="WP_183968876.1">
    <property type="nucleotide sequence ID" value="NZ_BAABEW010000012.1"/>
</dbReference>
<dbReference type="InterPro" id="IPR021767">
    <property type="entry name" value="TnpM"/>
</dbReference>
<feature type="domain" description="TRASH" evidence="1">
    <location>
        <begin position="23"/>
        <end position="60"/>
    </location>
</feature>
<proteinExistence type="predicted"/>